<dbReference type="GO" id="GO:0006508">
    <property type="term" value="P:proteolysis"/>
    <property type="evidence" value="ECO:0007669"/>
    <property type="project" value="UniProtKB-KW"/>
</dbReference>
<keyword evidence="6" id="KW-1185">Reference proteome</keyword>
<dbReference type="InterPro" id="IPR011650">
    <property type="entry name" value="Peptidase_M20_dimer"/>
</dbReference>
<comment type="caution">
    <text evidence="5">The sequence shown here is derived from an EMBL/GenBank/DDBJ whole genome shotgun (WGS) entry which is preliminary data.</text>
</comment>
<organism evidence="5 6">
    <name type="scientific">Amblyomma americanum</name>
    <name type="common">Lone star tick</name>
    <dbReference type="NCBI Taxonomy" id="6943"/>
    <lineage>
        <taxon>Eukaryota</taxon>
        <taxon>Metazoa</taxon>
        <taxon>Ecdysozoa</taxon>
        <taxon>Arthropoda</taxon>
        <taxon>Chelicerata</taxon>
        <taxon>Arachnida</taxon>
        <taxon>Acari</taxon>
        <taxon>Parasitiformes</taxon>
        <taxon>Ixodida</taxon>
        <taxon>Ixodoidea</taxon>
        <taxon>Ixodidae</taxon>
        <taxon>Amblyomminae</taxon>
        <taxon>Amblyomma</taxon>
    </lineage>
</organism>
<reference evidence="5 6" key="1">
    <citation type="journal article" date="2023" name="Arcadia Sci">
        <title>De novo assembly of a long-read Amblyomma americanum tick genome.</title>
        <authorList>
            <person name="Chou S."/>
            <person name="Poskanzer K.E."/>
            <person name="Rollins M."/>
            <person name="Thuy-Boun P.S."/>
        </authorList>
    </citation>
    <scope>NUCLEOTIDE SEQUENCE [LARGE SCALE GENOMIC DNA]</scope>
    <source>
        <strain evidence="5">F_SG_1</strain>
        <tissue evidence="5">Salivary glands</tissue>
    </source>
</reference>
<evidence type="ECO:0000256" key="3">
    <source>
        <dbReference type="ARBA" id="ARBA00022801"/>
    </source>
</evidence>
<evidence type="ECO:0000313" key="6">
    <source>
        <dbReference type="Proteomes" id="UP001321473"/>
    </source>
</evidence>
<evidence type="ECO:0000256" key="2">
    <source>
        <dbReference type="ARBA" id="ARBA00022723"/>
    </source>
</evidence>
<name>A0AAQ4F9C0_AMBAM</name>
<keyword evidence="3" id="KW-0378">Hydrolase</keyword>
<gene>
    <name evidence="5" type="ORF">V5799_015387</name>
</gene>
<accession>A0AAQ4F9C0</accession>
<sequence>MACVACHGLMVAGPPDLFTLLFSLFLPTRGLCYFQIQVTCATSDLHSGVYGGTLIEAMPDVTHLLNSLVDDDGCITIPDFNDDVDDLRAEEARMYENIDFSRNAYREELGVGVLPHEDKKETLMHRWRCPSLSIHGIHGDYCGPGEKAVIPGRVTGKFSVRTVPYQKSQKVCECVTRHVEREFARRNSPNKLKITASTCSEPWIVDPRSAHFRSAASAVKHVYGTKPDLIRSGGSVAAAAALRDHVTANVIQMPISASDGYSENEYIPIEDLVRGAKLFAAYCYEIAKMQ</sequence>
<keyword evidence="1" id="KW-0645">Protease</keyword>
<dbReference type="PANTHER" id="PTHR43270:SF4">
    <property type="entry name" value="CARNOSINE DIPEPTIDASE 2, ISOFORM A"/>
    <property type="match status" value="1"/>
</dbReference>
<dbReference type="AlphaFoldDB" id="A0AAQ4F9C0"/>
<evidence type="ECO:0000259" key="4">
    <source>
        <dbReference type="Pfam" id="PF07687"/>
    </source>
</evidence>
<dbReference type="EMBL" id="JARKHS020005710">
    <property type="protein sequence ID" value="KAK8783272.1"/>
    <property type="molecule type" value="Genomic_DNA"/>
</dbReference>
<dbReference type="InterPro" id="IPR051458">
    <property type="entry name" value="Cyt/Met_Dipeptidase"/>
</dbReference>
<feature type="domain" description="Peptidase M20 dimerisation" evidence="4">
    <location>
        <begin position="30"/>
        <end position="184"/>
    </location>
</feature>
<protein>
    <recommendedName>
        <fullName evidence="4">Peptidase M20 dimerisation domain-containing protein</fullName>
    </recommendedName>
</protein>
<dbReference type="SUPFAM" id="SSF53187">
    <property type="entry name" value="Zn-dependent exopeptidases"/>
    <property type="match status" value="1"/>
</dbReference>
<dbReference type="Proteomes" id="UP001321473">
    <property type="component" value="Unassembled WGS sequence"/>
</dbReference>
<dbReference type="Gene3D" id="3.40.630.10">
    <property type="entry name" value="Zn peptidases"/>
    <property type="match status" value="1"/>
</dbReference>
<evidence type="ECO:0000256" key="1">
    <source>
        <dbReference type="ARBA" id="ARBA00022670"/>
    </source>
</evidence>
<dbReference type="GO" id="GO:0008233">
    <property type="term" value="F:peptidase activity"/>
    <property type="evidence" value="ECO:0007669"/>
    <property type="project" value="UniProtKB-KW"/>
</dbReference>
<evidence type="ECO:0000313" key="5">
    <source>
        <dbReference type="EMBL" id="KAK8783272.1"/>
    </source>
</evidence>
<dbReference type="Gene3D" id="3.30.70.360">
    <property type="match status" value="1"/>
</dbReference>
<dbReference type="GO" id="GO:0046872">
    <property type="term" value="F:metal ion binding"/>
    <property type="evidence" value="ECO:0007669"/>
    <property type="project" value="UniProtKB-KW"/>
</dbReference>
<proteinExistence type="predicted"/>
<dbReference type="Pfam" id="PF07687">
    <property type="entry name" value="M20_dimer"/>
    <property type="match status" value="1"/>
</dbReference>
<dbReference type="PANTHER" id="PTHR43270">
    <property type="entry name" value="BETA-ALA-HIS DIPEPTIDASE"/>
    <property type="match status" value="1"/>
</dbReference>
<keyword evidence="2" id="KW-0479">Metal-binding</keyword>